<accession>A0ABR1AND4</accession>
<keyword evidence="2" id="KW-1185">Reference proteome</keyword>
<organism evidence="1 2">
    <name type="scientific">Polyplax serrata</name>
    <name type="common">Common mouse louse</name>
    <dbReference type="NCBI Taxonomy" id="468196"/>
    <lineage>
        <taxon>Eukaryota</taxon>
        <taxon>Metazoa</taxon>
        <taxon>Ecdysozoa</taxon>
        <taxon>Arthropoda</taxon>
        <taxon>Hexapoda</taxon>
        <taxon>Insecta</taxon>
        <taxon>Pterygota</taxon>
        <taxon>Neoptera</taxon>
        <taxon>Paraneoptera</taxon>
        <taxon>Psocodea</taxon>
        <taxon>Troctomorpha</taxon>
        <taxon>Phthiraptera</taxon>
        <taxon>Anoplura</taxon>
        <taxon>Polyplacidae</taxon>
        <taxon>Polyplax</taxon>
    </lineage>
</organism>
<dbReference type="Proteomes" id="UP001359485">
    <property type="component" value="Unassembled WGS sequence"/>
</dbReference>
<sequence length="104" mass="11618">MGQLALELLCYETSTVEKLNKEHKTDSGRFDGGFFSTSYTERVLMLSSFVWGLKIHDPIIEISPVPVASKQNFVSKCAHSMVTATLRRSAKKLHEKAVKDDTAD</sequence>
<proteinExistence type="predicted"/>
<evidence type="ECO:0000313" key="1">
    <source>
        <dbReference type="EMBL" id="KAK6623977.1"/>
    </source>
</evidence>
<comment type="caution">
    <text evidence="1">The sequence shown here is derived from an EMBL/GenBank/DDBJ whole genome shotgun (WGS) entry which is preliminary data.</text>
</comment>
<gene>
    <name evidence="1" type="ORF">RUM44_010834</name>
</gene>
<dbReference type="EMBL" id="JAWJWF010000046">
    <property type="protein sequence ID" value="KAK6623977.1"/>
    <property type="molecule type" value="Genomic_DNA"/>
</dbReference>
<evidence type="ECO:0000313" key="2">
    <source>
        <dbReference type="Proteomes" id="UP001359485"/>
    </source>
</evidence>
<protein>
    <submittedName>
        <fullName evidence="1">Uncharacterized protein</fullName>
    </submittedName>
</protein>
<name>A0ABR1AND4_POLSC</name>
<reference evidence="1 2" key="1">
    <citation type="submission" date="2023-09" db="EMBL/GenBank/DDBJ databases">
        <title>Genomes of two closely related lineages of the louse Polyplax serrata with different host specificities.</title>
        <authorList>
            <person name="Martinu J."/>
            <person name="Tarabai H."/>
            <person name="Stefka J."/>
            <person name="Hypsa V."/>
        </authorList>
    </citation>
    <scope>NUCLEOTIDE SEQUENCE [LARGE SCALE GENOMIC DNA]</scope>
    <source>
        <strain evidence="1">98ZLc_SE</strain>
    </source>
</reference>